<evidence type="ECO:0000313" key="1">
    <source>
        <dbReference type="EMBL" id="MCM1984762.1"/>
    </source>
</evidence>
<dbReference type="Proteomes" id="UP000031561">
    <property type="component" value="Unassembled WGS sequence"/>
</dbReference>
<name>A0ABD4T8W4_9CYAN</name>
<dbReference type="EMBL" id="JTHE03000104">
    <property type="protein sequence ID" value="MCM1984762.1"/>
    <property type="molecule type" value="Genomic_DNA"/>
</dbReference>
<dbReference type="AlphaFoldDB" id="A0ABD4T8W4"/>
<organism evidence="1 2">
    <name type="scientific">Lyngbya confervoides BDU141951</name>
    <dbReference type="NCBI Taxonomy" id="1574623"/>
    <lineage>
        <taxon>Bacteria</taxon>
        <taxon>Bacillati</taxon>
        <taxon>Cyanobacteriota</taxon>
        <taxon>Cyanophyceae</taxon>
        <taxon>Oscillatoriophycideae</taxon>
        <taxon>Oscillatoriales</taxon>
        <taxon>Microcoleaceae</taxon>
        <taxon>Lyngbya</taxon>
    </lineage>
</organism>
<proteinExistence type="predicted"/>
<protein>
    <recommendedName>
        <fullName evidence="3">DUF4351 domain-containing protein</fullName>
    </recommendedName>
</protein>
<comment type="caution">
    <text evidence="1">The sequence shown here is derived from an EMBL/GenBank/DDBJ whole genome shotgun (WGS) entry which is preliminary data.</text>
</comment>
<evidence type="ECO:0008006" key="3">
    <source>
        <dbReference type="Google" id="ProtNLM"/>
    </source>
</evidence>
<sequence>MRRGSEDDREVFMNLSTAYLEWREATLEEGLQRGQRQVVENLLKARFGILDEALAVRLPAILKLSPEEYMPLLVNLSRQELLERFPVEEGDG</sequence>
<keyword evidence="2" id="KW-1185">Reference proteome</keyword>
<dbReference type="RefSeq" id="WP_250833400.1">
    <property type="nucleotide sequence ID" value="NZ_JTHE03000104.1"/>
</dbReference>
<evidence type="ECO:0000313" key="2">
    <source>
        <dbReference type="Proteomes" id="UP000031561"/>
    </source>
</evidence>
<reference evidence="1 2" key="1">
    <citation type="journal article" date="2015" name="Genome Announc.">
        <title>Draft Genome Sequence of Filamentous Marine Cyanobacterium Lyngbya confervoides Strain BDU141951.</title>
        <authorList>
            <person name="Chandrababunaidu M.M."/>
            <person name="Sen D."/>
            <person name="Tripathy S."/>
        </authorList>
    </citation>
    <scope>NUCLEOTIDE SEQUENCE [LARGE SCALE GENOMIC DNA]</scope>
    <source>
        <strain evidence="1 2">BDU141951</strain>
    </source>
</reference>
<accession>A0ABD4T8W4</accession>
<gene>
    <name evidence="1" type="ORF">QQ91_0018225</name>
</gene>